<evidence type="ECO:0000313" key="4">
    <source>
        <dbReference type="Proteomes" id="UP000436088"/>
    </source>
</evidence>
<evidence type="ECO:0000313" key="3">
    <source>
        <dbReference type="EMBL" id="KAE8732068.1"/>
    </source>
</evidence>
<dbReference type="InterPro" id="IPR002156">
    <property type="entry name" value="RNaseH_domain"/>
</dbReference>
<dbReference type="GO" id="GO:0004523">
    <property type="term" value="F:RNA-DNA hybrid ribonuclease activity"/>
    <property type="evidence" value="ECO:0007669"/>
    <property type="project" value="InterPro"/>
</dbReference>
<sequence length="263" mass="29794">MQDQWQPRDNVWFIPWKMQVPERIRCFLWLSLRDSLLTNAICHSRHLTDDPSCPVCGVHEGSALQVLRDCQNTKTLWTSIIMKCTVKNFFELPLQDWLLANLRAACLFQGTNIAWNKLFLSLVWQIWKRRNAFIFKGWVALNSDVVFSSSSSLGSAGGLIRDDAGNWEREIQCQIDSSDVFSMISSSNARSSSSALIQAIASLQDRAWFVNFKLIHREANSVADCLAKFSLCQDTNCTFLGPVPSFLHSFLQLNANGAARDIL</sequence>
<dbReference type="PANTHER" id="PTHR47723">
    <property type="entry name" value="OS05G0353850 PROTEIN"/>
    <property type="match status" value="1"/>
</dbReference>
<dbReference type="AlphaFoldDB" id="A0A6A3CXJ4"/>
<feature type="domain" description="Reverse transcriptase zinc-binding" evidence="2">
    <location>
        <begin position="6"/>
        <end position="77"/>
    </location>
</feature>
<proteinExistence type="predicted"/>
<accession>A0A6A3CXJ4</accession>
<dbReference type="InterPro" id="IPR026960">
    <property type="entry name" value="RVT-Znf"/>
</dbReference>
<protein>
    <recommendedName>
        <fullName evidence="5">Reverse transcriptase zinc-binding domain-containing protein</fullName>
    </recommendedName>
</protein>
<evidence type="ECO:0000259" key="2">
    <source>
        <dbReference type="Pfam" id="PF13966"/>
    </source>
</evidence>
<dbReference type="GO" id="GO:0003676">
    <property type="term" value="F:nucleic acid binding"/>
    <property type="evidence" value="ECO:0007669"/>
    <property type="project" value="InterPro"/>
</dbReference>
<dbReference type="InterPro" id="IPR053151">
    <property type="entry name" value="RNase_H-like"/>
</dbReference>
<dbReference type="Proteomes" id="UP000436088">
    <property type="component" value="Unassembled WGS sequence"/>
</dbReference>
<name>A0A6A3CXJ4_HIBSY</name>
<organism evidence="3 4">
    <name type="scientific">Hibiscus syriacus</name>
    <name type="common">Rose of Sharon</name>
    <dbReference type="NCBI Taxonomy" id="106335"/>
    <lineage>
        <taxon>Eukaryota</taxon>
        <taxon>Viridiplantae</taxon>
        <taxon>Streptophyta</taxon>
        <taxon>Embryophyta</taxon>
        <taxon>Tracheophyta</taxon>
        <taxon>Spermatophyta</taxon>
        <taxon>Magnoliopsida</taxon>
        <taxon>eudicotyledons</taxon>
        <taxon>Gunneridae</taxon>
        <taxon>Pentapetalae</taxon>
        <taxon>rosids</taxon>
        <taxon>malvids</taxon>
        <taxon>Malvales</taxon>
        <taxon>Malvaceae</taxon>
        <taxon>Malvoideae</taxon>
        <taxon>Hibiscus</taxon>
    </lineage>
</organism>
<dbReference type="Pfam" id="PF13966">
    <property type="entry name" value="zf-RVT"/>
    <property type="match status" value="1"/>
</dbReference>
<dbReference type="Pfam" id="PF13456">
    <property type="entry name" value="RVT_3"/>
    <property type="match status" value="1"/>
</dbReference>
<evidence type="ECO:0000259" key="1">
    <source>
        <dbReference type="Pfam" id="PF13456"/>
    </source>
</evidence>
<feature type="domain" description="RNase H type-1" evidence="1">
    <location>
        <begin position="170"/>
        <end position="229"/>
    </location>
</feature>
<reference evidence="3" key="1">
    <citation type="submission" date="2019-09" db="EMBL/GenBank/DDBJ databases">
        <title>Draft genome information of white flower Hibiscus syriacus.</title>
        <authorList>
            <person name="Kim Y.-M."/>
        </authorList>
    </citation>
    <scope>NUCLEOTIDE SEQUENCE [LARGE SCALE GENOMIC DNA]</scope>
    <source>
        <strain evidence="3">YM2019G1</strain>
    </source>
</reference>
<dbReference type="PANTHER" id="PTHR47723:SF19">
    <property type="entry name" value="POLYNUCLEOTIDYL TRANSFERASE, RIBONUCLEASE H-LIKE SUPERFAMILY PROTEIN"/>
    <property type="match status" value="1"/>
</dbReference>
<keyword evidence="4" id="KW-1185">Reference proteome</keyword>
<evidence type="ECO:0008006" key="5">
    <source>
        <dbReference type="Google" id="ProtNLM"/>
    </source>
</evidence>
<gene>
    <name evidence="3" type="ORF">F3Y22_tig00002237pilonHSYRG00161</name>
</gene>
<dbReference type="EMBL" id="VEPZ02000167">
    <property type="protein sequence ID" value="KAE8732068.1"/>
    <property type="molecule type" value="Genomic_DNA"/>
</dbReference>
<comment type="caution">
    <text evidence="3">The sequence shown here is derived from an EMBL/GenBank/DDBJ whole genome shotgun (WGS) entry which is preliminary data.</text>
</comment>